<keyword evidence="2" id="KW-0175">Coiled coil</keyword>
<dbReference type="PANTHER" id="PTHR21704:SF18">
    <property type="entry name" value="NIPPED-B-LIKE PROTEIN"/>
    <property type="match status" value="1"/>
</dbReference>
<keyword evidence="1" id="KW-0677">Repeat</keyword>
<evidence type="ECO:0000256" key="3">
    <source>
        <dbReference type="SAM" id="MobiDB-lite"/>
    </source>
</evidence>
<comment type="subcellular location">
    <subcellularLocation>
        <location evidence="1">Nucleus</location>
    </subcellularLocation>
</comment>
<dbReference type="EMBL" id="MCBS01024209">
    <property type="protein sequence ID" value="RKF73928.1"/>
    <property type="molecule type" value="Genomic_DNA"/>
</dbReference>
<proteinExistence type="inferred from homology"/>
<evidence type="ECO:0000313" key="7">
    <source>
        <dbReference type="Proteomes" id="UP000285326"/>
    </source>
</evidence>
<comment type="caution">
    <text evidence="6">The sequence shown here is derived from an EMBL/GenBank/DDBJ whole genome shotgun (WGS) entry which is preliminary data.</text>
</comment>
<dbReference type="InterPro" id="IPR011989">
    <property type="entry name" value="ARM-like"/>
</dbReference>
<comment type="similarity">
    <text evidence="1">Belongs to the SCC2/Nipped-B family.</text>
</comment>
<sequence>MSENGHAIISHGLDESNTEAISKEPRILKVEQAIPYSPFSSIVPFDSDIIPIPSIGLRCSNAIFKGSHHREEIRIGLENLNREVADSKNISENLSRNLNYLRELLNPAGLTRYKFISRPILSSGPEESEEPQVTLSAFSQMVFDSTILPFTYSKTDTYPKRSKKLDLVRSLTSTTNSRLDQASLQHNAYQKDINLSVNINSVKNPKSIVFSKTPKKKTVIDDKLTLKPQSNYSNLTIATQAEICHKSPTIKNYKEQNNLKKALNSQEKDASIPSLSQTPSIPRSKLLPSPNITEESFTLKGATSKNKEILTPEDKDKRLVSSDASVQQIEAHPRYGDASHEENMARGFDEREKADKALRNLQDYLQDIAEAEDQIDKVISKQFFVSTPEGGLGLNINTHTKLDNLLRKVIELGRFSMIEFTDLARVQRLCENTIRDTECIDLKINESTSEEDIRLWSMKVSIAELAVRSARTALRIMGGGREERQIYSEDTTQSSLNILGNIVENCIIPIVEMRVSRSPKLFRLLTTEKRGISNLLKQCRQVLLLLARLVADVDLSDSVINALECIVSKLFFVENASSEKESIIGISKFDGLRTAAMEVLSGIFAAKPAQRRGIFAEFLTSLEKLPISKQNARQFKLNEGGNIQHASALIMRLIQISAMKLDENKYKRRMQILSDIIPDEDVKVGKSPATLKKPTMATEADDEKTPDTAISNLKAIVTPLMKAAKSDATYVIDFIVSRATATTKGAESSFRHLLDLFVQDFITCLGSLDWPAAELLLRFLLFKMIEISKSTKASSISRNMALDILSQMGPKISELHSHAQKMAKSVEYCQGELGSNLTKIFELFFEKKVSEGENRNFDTENLSWSCGPFRICLESLEERASEKSVLSSAIAFIKIDWANRLWESFDQLEDKDEKVMKDYSNLAQNLTEMIQDDKWLSRECSFFKKLANSEIRLAHTLILLGSPFCQYLDHILSIFLSSMNSGQAMVQVKSLKCLTQLLDTDPGTIDRHPWVKDQMFARLEDVSSSVRENTLCLISKLISLRPSLEADMVPEVLKRLSDANVSVRKRAIKLSKEIYMRNSNHNIRIKISKTILWKTGDDEPSIQELARQTIEEIWFVPLHHSAATKDVSPQYKLGRAELVSLIVGTIETPDRVMDKLLAEKLDKALAYILSPASKSHEANSTVCEALVESMFETVIDNSSMTYNSSHSRIGCFHILQVFATSHPKLFTSEHIQILHPYVTNLSSTDNAAIYNSVVNIFKQTLPHLSGIQENLLIAIRNDLLKSLAKLRATQLDDVIACMSIISETLRNFDNLTRVLLSGLETIKKLKRSELKDDSLKKLSRLLPIVGLLGKHCDFEPRRLELSENFPMLRHDTVPKLITDIVSPLASRSFPLELRKIALQSIGYVCFSWPQNFSHTNVFTALEQAFDEKQKELETVVLEAFKFFLIAEEKRFETDNRNTNRKSSDSKAKLGVMGGSQGDGIALGIAQRFLPRIISVALSSKEDKLTLLSTEIIASIARQGLVHPKQPGVALITLGTTSNIHIAKVALEEHIALHAKHETLFERDYMTAVQSSYDYQRDIVGNTRGAWTSLGGDLSGTNYTSKLSRMLQVLNDLSKLKTRKKFFENICLQLDRNKPRKDVTEKQLNAREELDHINFSQYVIENIAFFEYKTIDELLSTIHVMEKFVSSVGTEISHAIEQEILTQSPRDLPDKGKSDDLKEVFKSADLVRLRQLTAASIPLILLWEARSYLRNQYNLFSNKHEGKVKISRDLTLRPSKVPGVNGDNFWQESGVISSALESENTMTAQCQKFVDLLKFDQEFKLITSESDDDMIDLRMTPEVDDDNASNSGTPRGSVPNRKRKTIYNSTSSSHKKQCRSKFLI</sequence>
<feature type="domain" description="Condensin complex subunit 1 C-terminal" evidence="4">
    <location>
        <begin position="1013"/>
        <end position="1110"/>
    </location>
</feature>
<dbReference type="GO" id="GO:0010468">
    <property type="term" value="P:regulation of gene expression"/>
    <property type="evidence" value="ECO:0007669"/>
    <property type="project" value="InterPro"/>
</dbReference>
<evidence type="ECO:0000313" key="6">
    <source>
        <dbReference type="EMBL" id="RKF73928.1"/>
    </source>
</evidence>
<dbReference type="InterPro" id="IPR032682">
    <property type="entry name" value="Cnd1_C"/>
</dbReference>
<keyword evidence="1" id="KW-0131">Cell cycle</keyword>
<dbReference type="GO" id="GO:0061775">
    <property type="term" value="F:cohesin loader activity"/>
    <property type="evidence" value="ECO:0007669"/>
    <property type="project" value="InterPro"/>
</dbReference>
<dbReference type="GO" id="GO:0034087">
    <property type="term" value="P:establishment of mitotic sister chromatid cohesion"/>
    <property type="evidence" value="ECO:0007669"/>
    <property type="project" value="TreeGrafter"/>
</dbReference>
<reference evidence="6 7" key="1">
    <citation type="journal article" date="2018" name="BMC Genomics">
        <title>Comparative genome analyses reveal sequence features reflecting distinct modes of host-adaptation between dicot and monocot powdery mildew.</title>
        <authorList>
            <person name="Wu Y."/>
            <person name="Ma X."/>
            <person name="Pan Z."/>
            <person name="Kale S.D."/>
            <person name="Song Y."/>
            <person name="King H."/>
            <person name="Zhang Q."/>
            <person name="Presley C."/>
            <person name="Deng X."/>
            <person name="Wei C.I."/>
            <person name="Xiao S."/>
        </authorList>
    </citation>
    <scope>NUCLEOTIDE SEQUENCE [LARGE SCALE GENOMIC DNA]</scope>
    <source>
        <strain evidence="6">UMSG1</strain>
    </source>
</reference>
<name>A0A420IH88_9PEZI</name>
<dbReference type="InterPro" id="IPR016024">
    <property type="entry name" value="ARM-type_fold"/>
</dbReference>
<dbReference type="SUPFAM" id="SSF48371">
    <property type="entry name" value="ARM repeat"/>
    <property type="match status" value="1"/>
</dbReference>
<dbReference type="Pfam" id="PF12717">
    <property type="entry name" value="Cnd1"/>
    <property type="match status" value="1"/>
</dbReference>
<dbReference type="GO" id="GO:0140588">
    <property type="term" value="P:chromatin looping"/>
    <property type="evidence" value="ECO:0007669"/>
    <property type="project" value="InterPro"/>
</dbReference>
<dbReference type="InterPro" id="IPR033031">
    <property type="entry name" value="Scc2/Nipped-B"/>
</dbReference>
<organism evidence="6 7">
    <name type="scientific">Golovinomyces cichoracearum</name>
    <dbReference type="NCBI Taxonomy" id="62708"/>
    <lineage>
        <taxon>Eukaryota</taxon>
        <taxon>Fungi</taxon>
        <taxon>Dikarya</taxon>
        <taxon>Ascomycota</taxon>
        <taxon>Pezizomycotina</taxon>
        <taxon>Leotiomycetes</taxon>
        <taxon>Erysiphales</taxon>
        <taxon>Erysiphaceae</taxon>
        <taxon>Golovinomyces</taxon>
    </lineage>
</organism>
<accession>A0A420IH88</accession>
<evidence type="ECO:0000256" key="1">
    <source>
        <dbReference type="RuleBase" id="RU364107"/>
    </source>
</evidence>
<evidence type="ECO:0000259" key="4">
    <source>
        <dbReference type="Pfam" id="PF12717"/>
    </source>
</evidence>
<dbReference type="GO" id="GO:1990414">
    <property type="term" value="P:replication-born double-strand break repair via sister chromatid exchange"/>
    <property type="evidence" value="ECO:0007669"/>
    <property type="project" value="TreeGrafter"/>
</dbReference>
<feature type="domain" description="Sister chromatid cohesion C-terminal" evidence="5">
    <location>
        <begin position="1483"/>
        <end position="1682"/>
    </location>
</feature>
<feature type="region of interest" description="Disordered" evidence="3">
    <location>
        <begin position="263"/>
        <end position="289"/>
    </location>
</feature>
<dbReference type="GO" id="GO:0071169">
    <property type="term" value="P:establishment of protein localization to chromatin"/>
    <property type="evidence" value="ECO:0007669"/>
    <property type="project" value="TreeGrafter"/>
</dbReference>
<dbReference type="CDD" id="cd23958">
    <property type="entry name" value="SCC2"/>
    <property type="match status" value="1"/>
</dbReference>
<feature type="region of interest" description="Disordered" evidence="3">
    <location>
        <begin position="1835"/>
        <end position="1870"/>
    </location>
</feature>
<evidence type="ECO:0000256" key="2">
    <source>
        <dbReference type="SAM" id="Coils"/>
    </source>
</evidence>
<feature type="coiled-coil region" evidence="2">
    <location>
        <begin position="354"/>
        <end position="381"/>
    </location>
</feature>
<gene>
    <name evidence="6" type="ORF">GcM1_242145</name>
</gene>
<dbReference type="GO" id="GO:0003682">
    <property type="term" value="F:chromatin binding"/>
    <property type="evidence" value="ECO:0007669"/>
    <property type="project" value="TreeGrafter"/>
</dbReference>
<dbReference type="Gene3D" id="1.25.10.10">
    <property type="entry name" value="Leucine-rich Repeat Variant"/>
    <property type="match status" value="1"/>
</dbReference>
<evidence type="ECO:0000259" key="5">
    <source>
        <dbReference type="Pfam" id="PF12830"/>
    </source>
</evidence>
<dbReference type="Proteomes" id="UP000285326">
    <property type="component" value="Unassembled WGS sequence"/>
</dbReference>
<dbReference type="InterPro" id="IPR024986">
    <property type="entry name" value="Nipped-B_C"/>
</dbReference>
<protein>
    <recommendedName>
        <fullName evidence="1">Sister chromatid cohesion protein</fullName>
    </recommendedName>
</protein>
<dbReference type="Pfam" id="PF12830">
    <property type="entry name" value="Nipped-B_C"/>
    <property type="match status" value="1"/>
</dbReference>
<dbReference type="GO" id="GO:0090694">
    <property type="term" value="C:Scc2-Scc4 cohesin loading complex"/>
    <property type="evidence" value="ECO:0007669"/>
    <property type="project" value="TreeGrafter"/>
</dbReference>
<keyword evidence="1" id="KW-0539">Nucleus</keyword>
<dbReference type="PANTHER" id="PTHR21704">
    <property type="entry name" value="NIPPED-B-LIKE PROTEIN DELANGIN SCC2-RELATED"/>
    <property type="match status" value="1"/>
</dbReference>